<organism evidence="17 18">
    <name type="scientific">Parasitella parasitica</name>
    <dbReference type="NCBI Taxonomy" id="35722"/>
    <lineage>
        <taxon>Eukaryota</taxon>
        <taxon>Fungi</taxon>
        <taxon>Fungi incertae sedis</taxon>
        <taxon>Mucoromycota</taxon>
        <taxon>Mucoromycotina</taxon>
        <taxon>Mucoromycetes</taxon>
        <taxon>Mucorales</taxon>
        <taxon>Mucorineae</taxon>
        <taxon>Mucoraceae</taxon>
        <taxon>Parasitella</taxon>
    </lineage>
</organism>
<dbReference type="InterPro" id="IPR003953">
    <property type="entry name" value="FAD-dep_OxRdtase_2_FAD-bd"/>
</dbReference>
<feature type="domain" description="Glucose-methanol-choline oxidoreductase C-terminal" evidence="16">
    <location>
        <begin position="400"/>
        <end position="529"/>
    </location>
</feature>
<evidence type="ECO:0000256" key="10">
    <source>
        <dbReference type="ARBA" id="ARBA00023002"/>
    </source>
</evidence>
<dbReference type="GO" id="GO:0050660">
    <property type="term" value="F:flavin adenine dinucleotide binding"/>
    <property type="evidence" value="ECO:0007669"/>
    <property type="project" value="InterPro"/>
</dbReference>
<keyword evidence="7" id="KW-0812">Transmembrane</keyword>
<dbReference type="InterPro" id="IPR000172">
    <property type="entry name" value="GMC_OxRdtase_N"/>
</dbReference>
<evidence type="ECO:0000256" key="9">
    <source>
        <dbReference type="ARBA" id="ARBA00022989"/>
    </source>
</evidence>
<evidence type="ECO:0000256" key="1">
    <source>
        <dbReference type="ARBA" id="ARBA00000920"/>
    </source>
</evidence>
<dbReference type="Pfam" id="PF05199">
    <property type="entry name" value="GMC_oxred_C"/>
    <property type="match status" value="1"/>
</dbReference>
<dbReference type="SUPFAM" id="SSF51905">
    <property type="entry name" value="FAD/NAD(P)-binding domain"/>
    <property type="match status" value="1"/>
</dbReference>
<proteinExistence type="inferred from homology"/>
<evidence type="ECO:0000256" key="6">
    <source>
        <dbReference type="ARBA" id="ARBA00022630"/>
    </source>
</evidence>
<dbReference type="PIRSF" id="PIRSF028937">
    <property type="entry name" value="Lg_Ch_AO"/>
    <property type="match status" value="1"/>
</dbReference>
<feature type="active site" description="Proton acceptor" evidence="13">
    <location>
        <position position="477"/>
    </location>
</feature>
<dbReference type="GO" id="GO:0016020">
    <property type="term" value="C:membrane"/>
    <property type="evidence" value="ECO:0007669"/>
    <property type="project" value="UniProtKB-SubCell"/>
</dbReference>
<evidence type="ECO:0000256" key="5">
    <source>
        <dbReference type="ARBA" id="ARBA00013125"/>
    </source>
</evidence>
<keyword evidence="6" id="KW-0285">Flavoprotein</keyword>
<evidence type="ECO:0000256" key="3">
    <source>
        <dbReference type="ARBA" id="ARBA00004370"/>
    </source>
</evidence>
<evidence type="ECO:0000256" key="8">
    <source>
        <dbReference type="ARBA" id="ARBA00022827"/>
    </source>
</evidence>
<dbReference type="InterPro" id="IPR012400">
    <property type="entry name" value="Long_Oxdase"/>
</dbReference>
<keyword evidence="18" id="KW-1185">Reference proteome</keyword>
<reference evidence="17 18" key="1">
    <citation type="submission" date="2014-09" db="EMBL/GenBank/DDBJ databases">
        <authorList>
            <person name="Ellenberger Sabrina"/>
        </authorList>
    </citation>
    <scope>NUCLEOTIDE SEQUENCE [LARGE SCALE GENOMIC DNA]</scope>
    <source>
        <strain evidence="17 18">CBS 412.66</strain>
    </source>
</reference>
<keyword evidence="8" id="KW-0274">FAD</keyword>
<dbReference type="EMBL" id="LN725854">
    <property type="protein sequence ID" value="CEP11229.1"/>
    <property type="molecule type" value="Genomic_DNA"/>
</dbReference>
<dbReference type="InterPro" id="IPR036188">
    <property type="entry name" value="FAD/NAD-bd_sf"/>
</dbReference>
<dbReference type="Pfam" id="PF00890">
    <property type="entry name" value="FAD_binding_2"/>
    <property type="match status" value="1"/>
</dbReference>
<evidence type="ECO:0000256" key="2">
    <source>
        <dbReference type="ARBA" id="ARBA00003842"/>
    </source>
</evidence>
<keyword evidence="10 12" id="KW-0560">Oxidoreductase</keyword>
<dbReference type="Pfam" id="PF00732">
    <property type="entry name" value="GMC_oxred_N"/>
    <property type="match status" value="1"/>
</dbReference>
<dbReference type="InterPro" id="IPR007867">
    <property type="entry name" value="GMC_OxRtase_C"/>
</dbReference>
<evidence type="ECO:0000256" key="12">
    <source>
        <dbReference type="PIRNR" id="PIRNR028937"/>
    </source>
</evidence>
<dbReference type="Proteomes" id="UP000054107">
    <property type="component" value="Unassembled WGS sequence"/>
</dbReference>
<dbReference type="EC" id="1.1.3.20" evidence="5 12"/>
<dbReference type="Gene3D" id="3.50.50.60">
    <property type="entry name" value="FAD/NAD(P)-binding domain"/>
    <property type="match status" value="2"/>
</dbReference>
<evidence type="ECO:0000259" key="15">
    <source>
        <dbReference type="Pfam" id="PF00890"/>
    </source>
</evidence>
<dbReference type="AlphaFoldDB" id="A0A0B7N8B2"/>
<feature type="domain" description="Glucose-methanol-choline oxidoreductase N-terminal" evidence="14">
    <location>
        <begin position="112"/>
        <end position="323"/>
    </location>
</feature>
<dbReference type="PANTHER" id="PTHR46056:SF12">
    <property type="entry name" value="LONG-CHAIN-ALCOHOL OXIDASE"/>
    <property type="match status" value="1"/>
</dbReference>
<comment type="subcellular location">
    <subcellularLocation>
        <location evidence="3">Membrane</location>
    </subcellularLocation>
</comment>
<name>A0A0B7N8B2_9FUNG</name>
<feature type="domain" description="FAD-dependent oxidoreductase 2 FAD-binding" evidence="15">
    <location>
        <begin position="64"/>
        <end position="97"/>
    </location>
</feature>
<evidence type="ECO:0000259" key="14">
    <source>
        <dbReference type="Pfam" id="PF00732"/>
    </source>
</evidence>
<sequence>MGFSLTIAYLDQETPLYHGLHCDDAHEGGHKYFKQQADYHPIQHERLCMPSTDEAQNLHTQHLDVIVVGSGAGGGVVAADLARSGLSVLVAEKGRYFHQDDMEPDNDQFAFSTMYEDGGISPNSAGTVNFLSGSTFGGGTAINYSVSLEPPDYVRKHWAQASGLSYFASQQFQQDLYKASDRIGVSLGNICHNRPNQKLIEGCQKLVHTAKLVSQNTFGKQHHCEKCYTGCVSGIKNSTTNTWLKDAALYGAKFLDRTRVDATLVRKCKAVGVACTIAHGGNNIQRKLKIFAGRTIVASGALHTPSLLNASGLKNPNIGQHLFSITAVCDHFENREGNLHGFKIECFSQGVGMFSAMLPMEGAAQHKKAILSYRNAVVTFAMARDKDSKCSVQYDPSRKIGVSVDLSKHDSDNLVEGIVEMDKLHVAVGARQIHVSQTSIDSFEFGPSEEPSVKNPRFLAWIKYVRSQGAPTPSSGHQMASCRMGDFPKASVTKLTGETWDADHLYVADSSLFPSALGVNPMLTIEAVAVHVSRHIAASFADHDYPKTTDKNLAQNKEFSINAMHVYKIGFFWLVITMLYV</sequence>
<dbReference type="STRING" id="35722.A0A0B7N8B2"/>
<accession>A0A0B7N8B2</accession>
<dbReference type="PANTHER" id="PTHR46056">
    <property type="entry name" value="LONG-CHAIN-ALCOHOL OXIDASE"/>
    <property type="match status" value="1"/>
</dbReference>
<evidence type="ECO:0000256" key="7">
    <source>
        <dbReference type="ARBA" id="ARBA00022692"/>
    </source>
</evidence>
<comment type="catalytic activity">
    <reaction evidence="1 12">
        <text>a long-chain primary fatty alcohol + O2 = a long-chain fatty aldehyde + H2O2</text>
        <dbReference type="Rhea" id="RHEA:22756"/>
        <dbReference type="ChEBI" id="CHEBI:15379"/>
        <dbReference type="ChEBI" id="CHEBI:16240"/>
        <dbReference type="ChEBI" id="CHEBI:17176"/>
        <dbReference type="ChEBI" id="CHEBI:77396"/>
        <dbReference type="EC" id="1.1.3.20"/>
    </reaction>
</comment>
<keyword evidence="9" id="KW-1133">Transmembrane helix</keyword>
<evidence type="ECO:0000256" key="13">
    <source>
        <dbReference type="PIRSR" id="PIRSR028937-1"/>
    </source>
</evidence>
<comment type="function">
    <text evidence="2">Long-chain fatty alcohol oxidase involved in the omega-oxidation pathway of lipid degradation.</text>
</comment>
<protein>
    <recommendedName>
        <fullName evidence="5 12">Long-chain-alcohol oxidase</fullName>
        <ecNumber evidence="5 12">1.1.3.20</ecNumber>
    </recommendedName>
</protein>
<dbReference type="GO" id="GO:0046577">
    <property type="term" value="F:long-chain-alcohol oxidase activity"/>
    <property type="evidence" value="ECO:0007669"/>
    <property type="project" value="UniProtKB-EC"/>
</dbReference>
<evidence type="ECO:0000313" key="18">
    <source>
        <dbReference type="Proteomes" id="UP000054107"/>
    </source>
</evidence>
<evidence type="ECO:0000313" key="17">
    <source>
        <dbReference type="EMBL" id="CEP11229.1"/>
    </source>
</evidence>
<evidence type="ECO:0000256" key="4">
    <source>
        <dbReference type="ARBA" id="ARBA00010790"/>
    </source>
</evidence>
<comment type="similarity">
    <text evidence="4 12">Belongs to the GMC oxidoreductase family.</text>
</comment>
<evidence type="ECO:0000256" key="11">
    <source>
        <dbReference type="ARBA" id="ARBA00023136"/>
    </source>
</evidence>
<dbReference type="OrthoDB" id="269227at2759"/>
<keyword evidence="11" id="KW-0472">Membrane</keyword>
<evidence type="ECO:0000259" key="16">
    <source>
        <dbReference type="Pfam" id="PF05199"/>
    </source>
</evidence>
<gene>
    <name evidence="17" type="primary">PARPA_05046.1 scaffold 16172</name>
</gene>